<keyword evidence="3" id="KW-1003">Cell membrane</keyword>
<feature type="transmembrane region" description="Helical" evidence="7">
    <location>
        <begin position="602"/>
        <end position="621"/>
    </location>
</feature>
<evidence type="ECO:0000256" key="5">
    <source>
        <dbReference type="ARBA" id="ARBA00022989"/>
    </source>
</evidence>
<sequence>MSYGKFVVRHPWLMLFVSVFMVLLAAYGVKNLYFSSDYRVFFGPDNPQLAAQDELERTYTKMDTVSFVLKPDNGDVYNKRILGLVFDLTEKAWHIPYAIRVDSLTNYQHTRAQEDDMIVEDLVEDPDSLDSEQLDLIRRVSQSEPTLINRLISADGKTTQLIITVETPNTDESTLKKVVSQVRKMADEVRAANPDIHVALSGNVIMSITFAEAAQHDMATLFPLMYGLLALTILLFLRSFYGMLCTMTLVFLSVAAAIGLAGYIGWGMNGVSANSFVVILTISVADCIHLLMTYFGELGKGVDRKKATIESLRINMQPVFLTSLTTVIGFLSLNFNDSPPFREFGNIAAFGVIAAWFLSITMLPALMTILPMKARGHKQYNDSFMSSYVEWVMRHKKIILIASVFVVATSAAMLPRLIYNDKFVEFFSSDIAFRKDTDFLMDNLTGTYTLEFSVPSGEDGGIANPAYLNKLEEFANWLRTQPEVRHVFSFTDVMKRLSQNLNGDRPEYYRLPDSRPLAAQYLLLYEMSLPVGLDLNNQIDVGKSATRLTAILDNINTGAMKDLKYRSEDWLRDNAPPEMQPSGATSVNLIFAFLTKRTFDSMFWGTGIAFLLISACLVVALRNVKLGIVSLVPNIMPVIVAFGLWAVLSGELGMFAASVTATALGLIVDCTVHFLSKYQRGKREKNLHAEDAIRYAFSMVGKALWVSSLVLIIGFSSLMLSDFTMNSRMGSLTAMIIAMALIIDFLLLPVILLYVDKKKENANV</sequence>
<gene>
    <name evidence="9" type="ORF">MNBD_ALPHA01-2226</name>
</gene>
<feature type="transmembrane region" description="Helical" evidence="7">
    <location>
        <begin position="628"/>
        <end position="648"/>
    </location>
</feature>
<protein>
    <submittedName>
        <fullName evidence="9">Predicted exporter of the RND superfamily</fullName>
    </submittedName>
</protein>
<dbReference type="Pfam" id="PF03176">
    <property type="entry name" value="MMPL"/>
    <property type="match status" value="2"/>
</dbReference>
<keyword evidence="5 7" id="KW-1133">Transmembrane helix</keyword>
<feature type="transmembrane region" description="Helical" evidence="7">
    <location>
        <begin position="244"/>
        <end position="264"/>
    </location>
</feature>
<feature type="transmembrane region" description="Helical" evidence="7">
    <location>
        <begin position="218"/>
        <end position="237"/>
    </location>
</feature>
<feature type="transmembrane region" description="Helical" evidence="7">
    <location>
        <begin position="347"/>
        <end position="370"/>
    </location>
</feature>
<dbReference type="InterPro" id="IPR000731">
    <property type="entry name" value="SSD"/>
</dbReference>
<dbReference type="AlphaFoldDB" id="A0A3B0TDN6"/>
<keyword evidence="6 7" id="KW-0472">Membrane</keyword>
<reference evidence="9" key="1">
    <citation type="submission" date="2018-06" db="EMBL/GenBank/DDBJ databases">
        <authorList>
            <person name="Zhirakovskaya E."/>
        </authorList>
    </citation>
    <scope>NUCLEOTIDE SEQUENCE</scope>
</reference>
<evidence type="ECO:0000259" key="8">
    <source>
        <dbReference type="PROSITE" id="PS50156"/>
    </source>
</evidence>
<feature type="transmembrane region" description="Helical" evidence="7">
    <location>
        <begin position="654"/>
        <end position="675"/>
    </location>
</feature>
<accession>A0A3B0TDN6</accession>
<dbReference type="Gene3D" id="1.20.1640.10">
    <property type="entry name" value="Multidrug efflux transporter AcrB transmembrane domain"/>
    <property type="match status" value="2"/>
</dbReference>
<dbReference type="EMBL" id="UOEJ01000254">
    <property type="protein sequence ID" value="VAW06934.1"/>
    <property type="molecule type" value="Genomic_DNA"/>
</dbReference>
<evidence type="ECO:0000256" key="4">
    <source>
        <dbReference type="ARBA" id="ARBA00022692"/>
    </source>
</evidence>
<evidence type="ECO:0000313" key="9">
    <source>
        <dbReference type="EMBL" id="VAW06934.1"/>
    </source>
</evidence>
<proteinExistence type="inferred from homology"/>
<feature type="transmembrane region" description="Helical" evidence="7">
    <location>
        <begin position="316"/>
        <end position="335"/>
    </location>
</feature>
<dbReference type="GO" id="GO:0005886">
    <property type="term" value="C:plasma membrane"/>
    <property type="evidence" value="ECO:0007669"/>
    <property type="project" value="UniProtKB-SubCell"/>
</dbReference>
<dbReference type="PROSITE" id="PS50156">
    <property type="entry name" value="SSD"/>
    <property type="match status" value="1"/>
</dbReference>
<feature type="transmembrane region" description="Helical" evidence="7">
    <location>
        <begin position="276"/>
        <end position="295"/>
    </location>
</feature>
<feature type="transmembrane region" description="Helical" evidence="7">
    <location>
        <begin position="732"/>
        <end position="755"/>
    </location>
</feature>
<dbReference type="InterPro" id="IPR004869">
    <property type="entry name" value="MMPL_dom"/>
</dbReference>
<comment type="subcellular location">
    <subcellularLocation>
        <location evidence="1">Cell membrane</location>
        <topology evidence="1">Multi-pass membrane protein</topology>
    </subcellularLocation>
</comment>
<name>A0A3B0TDN6_9ZZZZ</name>
<feature type="transmembrane region" description="Helical" evidence="7">
    <location>
        <begin position="398"/>
        <end position="419"/>
    </location>
</feature>
<feature type="transmembrane region" description="Helical" evidence="7">
    <location>
        <begin position="12"/>
        <end position="29"/>
    </location>
</feature>
<feature type="domain" description="SSD" evidence="8">
    <location>
        <begin position="247"/>
        <end position="369"/>
    </location>
</feature>
<evidence type="ECO:0000256" key="1">
    <source>
        <dbReference type="ARBA" id="ARBA00004651"/>
    </source>
</evidence>
<organism evidence="9">
    <name type="scientific">hydrothermal vent metagenome</name>
    <dbReference type="NCBI Taxonomy" id="652676"/>
    <lineage>
        <taxon>unclassified sequences</taxon>
        <taxon>metagenomes</taxon>
        <taxon>ecological metagenomes</taxon>
    </lineage>
</organism>
<comment type="similarity">
    <text evidence="2">Belongs to the resistance-nodulation-cell division (RND) (TC 2.A.6) family. MmpL subfamily.</text>
</comment>
<evidence type="ECO:0000256" key="6">
    <source>
        <dbReference type="ARBA" id="ARBA00023136"/>
    </source>
</evidence>
<dbReference type="InterPro" id="IPR050545">
    <property type="entry name" value="Mycobact_MmpL"/>
</dbReference>
<evidence type="ECO:0000256" key="2">
    <source>
        <dbReference type="ARBA" id="ARBA00010157"/>
    </source>
</evidence>
<dbReference type="SUPFAM" id="SSF82866">
    <property type="entry name" value="Multidrug efflux transporter AcrB transmembrane domain"/>
    <property type="match status" value="2"/>
</dbReference>
<feature type="transmembrane region" description="Helical" evidence="7">
    <location>
        <begin position="695"/>
        <end position="720"/>
    </location>
</feature>
<keyword evidence="4 7" id="KW-0812">Transmembrane</keyword>
<dbReference type="PANTHER" id="PTHR33406">
    <property type="entry name" value="MEMBRANE PROTEIN MJ1562-RELATED"/>
    <property type="match status" value="1"/>
</dbReference>
<evidence type="ECO:0000256" key="3">
    <source>
        <dbReference type="ARBA" id="ARBA00022475"/>
    </source>
</evidence>
<evidence type="ECO:0000256" key="7">
    <source>
        <dbReference type="SAM" id="Phobius"/>
    </source>
</evidence>
<dbReference type="PANTHER" id="PTHR33406:SF6">
    <property type="entry name" value="MEMBRANE PROTEIN YDGH-RELATED"/>
    <property type="match status" value="1"/>
</dbReference>